<dbReference type="PROSITE" id="PS51257">
    <property type="entry name" value="PROKAR_LIPOPROTEIN"/>
    <property type="match status" value="1"/>
</dbReference>
<dbReference type="EMBL" id="CP060635">
    <property type="protein sequence ID" value="QNM10295.1"/>
    <property type="molecule type" value="Genomic_DNA"/>
</dbReference>
<dbReference type="KEGG" id="whj:H9Q79_08545"/>
<keyword evidence="4" id="KW-1185">Reference proteome</keyword>
<protein>
    <submittedName>
        <fullName evidence="3">GerMN domain-containing protein</fullName>
    </submittedName>
</protein>
<dbReference type="AlphaFoldDB" id="A0A7G9GHL3"/>
<dbReference type="Pfam" id="PF10646">
    <property type="entry name" value="Germane"/>
    <property type="match status" value="2"/>
</dbReference>
<dbReference type="Proteomes" id="UP000515860">
    <property type="component" value="Chromosome"/>
</dbReference>
<evidence type="ECO:0000313" key="4">
    <source>
        <dbReference type="Proteomes" id="UP000515860"/>
    </source>
</evidence>
<feature type="signal peptide" evidence="1">
    <location>
        <begin position="1"/>
        <end position="23"/>
    </location>
</feature>
<evidence type="ECO:0000313" key="3">
    <source>
        <dbReference type="EMBL" id="QNM10295.1"/>
    </source>
</evidence>
<reference evidence="3 4" key="1">
    <citation type="submission" date="2020-08" db="EMBL/GenBank/DDBJ databases">
        <authorList>
            <person name="Liu C."/>
            <person name="Sun Q."/>
        </authorList>
    </citation>
    <scope>NUCLEOTIDE SEQUENCE [LARGE SCALE GENOMIC DNA]</scope>
    <source>
        <strain evidence="3 4">NSJ-29</strain>
    </source>
</reference>
<dbReference type="RefSeq" id="WP_118643177.1">
    <property type="nucleotide sequence ID" value="NZ_CP060635.1"/>
</dbReference>
<feature type="domain" description="GerMN" evidence="2">
    <location>
        <begin position="202"/>
        <end position="288"/>
    </location>
</feature>
<proteinExistence type="predicted"/>
<feature type="domain" description="GerMN" evidence="2">
    <location>
        <begin position="56"/>
        <end position="146"/>
    </location>
</feature>
<sequence>MKKIISALLAAFLVLGLAGCDHLQGRQESQQFYLFYINKDLNRLEEIPYEPESVETEAMIGELIAKQAVRPEEDRDYILLLPEGTTILGYELEDETIILNLSSSYASMSASREILARAGLVRTFVQVPGVRRLKLQVNGSPLLDSSGREVGALTRDSFVENSGKEINTYQSIAMKLYFTDESGSVLLPEERKVYYSSNVPLERAVVEEIVKGPKQDGHYPTLPAETNILSVTIQEGICYVNFDDSFTNSILSVQEEIPIYSIVNSLASVCHVNKVQFSINGSSSVTFRKNMKLDQLFEQNLKLVETE</sequence>
<gene>
    <name evidence="3" type="ORF">H9Q79_08545</name>
</gene>
<evidence type="ECO:0000256" key="1">
    <source>
        <dbReference type="SAM" id="SignalP"/>
    </source>
</evidence>
<evidence type="ECO:0000259" key="2">
    <source>
        <dbReference type="SMART" id="SM00909"/>
    </source>
</evidence>
<organism evidence="3 4">
    <name type="scientific">Wansuia hejianensis</name>
    <dbReference type="NCBI Taxonomy" id="2763667"/>
    <lineage>
        <taxon>Bacteria</taxon>
        <taxon>Bacillati</taxon>
        <taxon>Bacillota</taxon>
        <taxon>Clostridia</taxon>
        <taxon>Lachnospirales</taxon>
        <taxon>Lachnospiraceae</taxon>
        <taxon>Wansuia</taxon>
    </lineage>
</organism>
<accession>A0A7G9GHL3</accession>
<keyword evidence="1" id="KW-0732">Signal</keyword>
<dbReference type="InterPro" id="IPR019606">
    <property type="entry name" value="GerMN"/>
</dbReference>
<name>A0A7G9GHL3_9FIRM</name>
<feature type="chain" id="PRO_5039431129" evidence="1">
    <location>
        <begin position="24"/>
        <end position="307"/>
    </location>
</feature>
<dbReference type="SMART" id="SM00909">
    <property type="entry name" value="Germane"/>
    <property type="match status" value="2"/>
</dbReference>